<accession>A0ABW8SMR3</accession>
<comment type="caution">
    <text evidence="9">The sequence shown here is derived from an EMBL/GenBank/DDBJ whole genome shotgun (WGS) entry which is preliminary data.</text>
</comment>
<dbReference type="EMBL" id="JBJHZX010000027">
    <property type="protein sequence ID" value="MFL0197240.1"/>
    <property type="molecule type" value="Genomic_DNA"/>
</dbReference>
<keyword evidence="10" id="KW-1185">Reference proteome</keyword>
<name>A0ABW8SMR3_9CLOT</name>
<evidence type="ECO:0000256" key="7">
    <source>
        <dbReference type="ARBA" id="ARBA00023136"/>
    </source>
</evidence>
<evidence type="ECO:0000256" key="8">
    <source>
        <dbReference type="SAM" id="Phobius"/>
    </source>
</evidence>
<organism evidence="9 10">
    <name type="scientific">Candidatus Clostridium eludens</name>
    <dbReference type="NCBI Taxonomy" id="3381663"/>
    <lineage>
        <taxon>Bacteria</taxon>
        <taxon>Bacillati</taxon>
        <taxon>Bacillota</taxon>
        <taxon>Clostridia</taxon>
        <taxon>Eubacteriales</taxon>
        <taxon>Clostridiaceae</taxon>
        <taxon>Clostridium</taxon>
    </lineage>
</organism>
<keyword evidence="2" id="KW-0673">Quorum sensing</keyword>
<gene>
    <name evidence="9" type="ORF">ACJDU8_16995</name>
</gene>
<keyword evidence="3" id="KW-0645">Protease</keyword>
<evidence type="ECO:0000256" key="1">
    <source>
        <dbReference type="ARBA" id="ARBA00022475"/>
    </source>
</evidence>
<evidence type="ECO:0000313" key="10">
    <source>
        <dbReference type="Proteomes" id="UP001623660"/>
    </source>
</evidence>
<feature type="transmembrane region" description="Helical" evidence="8">
    <location>
        <begin position="168"/>
        <end position="185"/>
    </location>
</feature>
<feature type="transmembrane region" description="Helical" evidence="8">
    <location>
        <begin position="85"/>
        <end position="102"/>
    </location>
</feature>
<feature type="transmembrane region" description="Helical" evidence="8">
    <location>
        <begin position="56"/>
        <end position="73"/>
    </location>
</feature>
<evidence type="ECO:0000256" key="2">
    <source>
        <dbReference type="ARBA" id="ARBA00022654"/>
    </source>
</evidence>
<reference evidence="9 10" key="1">
    <citation type="submission" date="2024-11" db="EMBL/GenBank/DDBJ databases">
        <authorList>
            <person name="Heng Y.C."/>
            <person name="Lim A.C.H."/>
            <person name="Lee J.K.Y."/>
            <person name="Kittelmann S."/>
        </authorList>
    </citation>
    <scope>NUCLEOTIDE SEQUENCE [LARGE SCALE GENOMIC DNA]</scope>
    <source>
        <strain evidence="9 10">WILCCON 0269</strain>
    </source>
</reference>
<keyword evidence="7 8" id="KW-0472">Membrane</keyword>
<keyword evidence="4 8" id="KW-0812">Transmembrane</keyword>
<dbReference type="InterPro" id="IPR006741">
    <property type="entry name" value="AgrB"/>
</dbReference>
<feature type="transmembrane region" description="Helical" evidence="8">
    <location>
        <begin position="29"/>
        <end position="50"/>
    </location>
</feature>
<keyword evidence="5" id="KW-0378">Hydrolase</keyword>
<feature type="transmembrane region" description="Helical" evidence="8">
    <location>
        <begin position="145"/>
        <end position="162"/>
    </location>
</feature>
<keyword evidence="6 8" id="KW-1133">Transmembrane helix</keyword>
<evidence type="ECO:0000256" key="6">
    <source>
        <dbReference type="ARBA" id="ARBA00022989"/>
    </source>
</evidence>
<dbReference type="RefSeq" id="WP_406793343.1">
    <property type="nucleotide sequence ID" value="NZ_JBJHZX010000027.1"/>
</dbReference>
<protein>
    <submittedName>
        <fullName evidence="9">Accessory gene regulator ArgB-like protein</fullName>
    </submittedName>
</protein>
<proteinExistence type="predicted"/>
<dbReference type="Proteomes" id="UP001623660">
    <property type="component" value="Unassembled WGS sequence"/>
</dbReference>
<evidence type="ECO:0000256" key="5">
    <source>
        <dbReference type="ARBA" id="ARBA00022801"/>
    </source>
</evidence>
<dbReference type="Pfam" id="PF04647">
    <property type="entry name" value="AgrB"/>
    <property type="match status" value="1"/>
</dbReference>
<evidence type="ECO:0000256" key="4">
    <source>
        <dbReference type="ARBA" id="ARBA00022692"/>
    </source>
</evidence>
<evidence type="ECO:0000256" key="3">
    <source>
        <dbReference type="ARBA" id="ARBA00022670"/>
    </source>
</evidence>
<sequence>MISKLSALLTQYICKKNTYDLSLDNIEKINYAIIIILGETFKLFFLFFLFASLGTINYFTFSLLILLSIRIFAGGFHAENSIKCILFSTLFFLCTCIFIFWIPNLSRMNYYIISAASIILNIIYSPLPSKNRPIISIKRKRHLKFISVISTIIWIYVLFFFIEDRTMFKCGIFTIFLQSIQLLIFRKGRDSNEK</sequence>
<evidence type="ECO:0000313" key="9">
    <source>
        <dbReference type="EMBL" id="MFL0197240.1"/>
    </source>
</evidence>
<keyword evidence="1" id="KW-1003">Cell membrane</keyword>
<feature type="transmembrane region" description="Helical" evidence="8">
    <location>
        <begin position="108"/>
        <end position="124"/>
    </location>
</feature>
<dbReference type="SMART" id="SM00793">
    <property type="entry name" value="AgrB"/>
    <property type="match status" value="1"/>
</dbReference>